<evidence type="ECO:0000256" key="2">
    <source>
        <dbReference type="PROSITE-ProRule" id="PRU00076"/>
    </source>
</evidence>
<sequence>MKWWMLFCLVVGRCTAHVRFTYPPARYPISDYYTSFNSRPPCGAPKPSLGTGLRTFLKAGSTIDLQWATTVPHMGGIRLEVLNSLDEPIAIFTNFNDPYNVTDFGRQIALPLGFECANCAIRITHQATEYGNDYLFYSCADVNILKEIPDGDTCLSHGTRKDGVCYCQPNFFGDQCQFEAECSSDDDCGVHGLCLTNPNDGARECFCPGGRFGERCQKETTAIGSASEFNETLYMLREVEDNKIYWRILNDEIEMVLRYPGESWMAIGWKPHDFECPRFFPQLGLPDFSPDTVSKPHRIDAKPMEFVSDVSTPRTRSTTIKATTLRSSTSSPVSSTKETSGEDCGPNEQWSSCPEMSRECEPSCDWTRFPETIPNCPRSCGTARCVCKEGFVRMNNDEGTCVPFEFCDKEAEPSCPVNSTWAKCGVACEPSCANMYDTAPCPATCEKSACTCADNYVRHEGHCIYWGDCPDIDSHFHEITGNDSTIAIQRASIVTVDLPLQTRTSLKATTSTTTSSFENLTCAVNETVAECGKVCEADCVTIFTRAECDDCGTPACTCMQGYARNPEGVCVYWGDCPIDTMQTQTQTHLVTTVPSTSHESEKKSKLKVGGDVCYGDFRYPSGCSDCDYKLTWNYIDESDDIEFSLETKLQSNSWTGVGFSKDGSMICFPL</sequence>
<dbReference type="CDD" id="cd09631">
    <property type="entry name" value="DOMON_DOH"/>
    <property type="match status" value="1"/>
</dbReference>
<feature type="disulfide bond" evidence="2">
    <location>
        <begin position="188"/>
        <end position="205"/>
    </location>
</feature>
<dbReference type="PANTHER" id="PTHR46901">
    <property type="entry name" value="GH04942P"/>
    <property type="match status" value="1"/>
</dbReference>
<dbReference type="InterPro" id="IPR002919">
    <property type="entry name" value="TIL_dom"/>
</dbReference>
<feature type="disulfide bond" evidence="2">
    <location>
        <begin position="207"/>
        <end position="216"/>
    </location>
</feature>
<feature type="chain" id="PRO_5042080452" evidence="4">
    <location>
        <begin position="17"/>
        <end position="670"/>
    </location>
</feature>
<dbReference type="PANTHER" id="PTHR46901:SF3">
    <property type="entry name" value="EGF-LIKE DOMAIN-CONTAINING PROTEIN"/>
    <property type="match status" value="1"/>
</dbReference>
<dbReference type="Gene3D" id="2.10.25.10">
    <property type="entry name" value="Laminin"/>
    <property type="match status" value="4"/>
</dbReference>
<evidence type="ECO:0000256" key="3">
    <source>
        <dbReference type="SAM" id="MobiDB-lite"/>
    </source>
</evidence>
<dbReference type="EMBL" id="JAHQIW010004752">
    <property type="protein sequence ID" value="KAJ1363544.1"/>
    <property type="molecule type" value="Genomic_DNA"/>
</dbReference>
<keyword evidence="2" id="KW-1015">Disulfide bond</keyword>
<keyword evidence="4" id="KW-0732">Signal</keyword>
<comment type="caution">
    <text evidence="2">Lacks conserved residue(s) required for the propagation of feature annotation.</text>
</comment>
<dbReference type="SUPFAM" id="SSF57567">
    <property type="entry name" value="Serine protease inhibitors"/>
    <property type="match status" value="3"/>
</dbReference>
<dbReference type="Pfam" id="PF03351">
    <property type="entry name" value="DOMON"/>
    <property type="match status" value="1"/>
</dbReference>
<feature type="domain" description="DOMON" evidence="6">
    <location>
        <begin position="626"/>
        <end position="670"/>
    </location>
</feature>
<proteinExistence type="predicted"/>
<evidence type="ECO:0000259" key="5">
    <source>
        <dbReference type="PROSITE" id="PS50026"/>
    </source>
</evidence>
<keyword evidence="1" id="KW-0722">Serine protease inhibitor</keyword>
<reference evidence="7" key="1">
    <citation type="submission" date="2021-06" db="EMBL/GenBank/DDBJ databases">
        <title>Parelaphostrongylus tenuis whole genome reference sequence.</title>
        <authorList>
            <person name="Garwood T.J."/>
            <person name="Larsen P.A."/>
            <person name="Fountain-Jones N.M."/>
            <person name="Garbe J.R."/>
            <person name="Macchietto M.G."/>
            <person name="Kania S.A."/>
            <person name="Gerhold R.W."/>
            <person name="Richards J.E."/>
            <person name="Wolf T.M."/>
        </authorList>
    </citation>
    <scope>NUCLEOTIDE SEQUENCE</scope>
    <source>
        <strain evidence="7">MNPRO001-30</strain>
        <tissue evidence="7">Meninges</tissue>
    </source>
</reference>
<evidence type="ECO:0000256" key="4">
    <source>
        <dbReference type="SAM" id="SignalP"/>
    </source>
</evidence>
<evidence type="ECO:0000313" key="8">
    <source>
        <dbReference type="Proteomes" id="UP001196413"/>
    </source>
</evidence>
<evidence type="ECO:0000256" key="1">
    <source>
        <dbReference type="ARBA" id="ARBA00022900"/>
    </source>
</evidence>
<dbReference type="PROSITE" id="PS50026">
    <property type="entry name" value="EGF_3"/>
    <property type="match status" value="1"/>
</dbReference>
<feature type="compositionally biased region" description="Low complexity" evidence="3">
    <location>
        <begin position="323"/>
        <end position="338"/>
    </location>
</feature>
<dbReference type="InterPro" id="IPR045266">
    <property type="entry name" value="DOH_DOMON"/>
</dbReference>
<dbReference type="AlphaFoldDB" id="A0AAD5NA38"/>
<dbReference type="PROSITE" id="PS00022">
    <property type="entry name" value="EGF_1"/>
    <property type="match status" value="2"/>
</dbReference>
<dbReference type="SMART" id="SM00181">
    <property type="entry name" value="EGF"/>
    <property type="match status" value="5"/>
</dbReference>
<protein>
    <submittedName>
        <fullName evidence="7">Uncharacterized protein</fullName>
    </submittedName>
</protein>
<dbReference type="GO" id="GO:0004867">
    <property type="term" value="F:serine-type endopeptidase inhibitor activity"/>
    <property type="evidence" value="ECO:0007669"/>
    <property type="project" value="UniProtKB-KW"/>
</dbReference>
<organism evidence="7 8">
    <name type="scientific">Parelaphostrongylus tenuis</name>
    <name type="common">Meningeal worm</name>
    <dbReference type="NCBI Taxonomy" id="148309"/>
    <lineage>
        <taxon>Eukaryota</taxon>
        <taxon>Metazoa</taxon>
        <taxon>Ecdysozoa</taxon>
        <taxon>Nematoda</taxon>
        <taxon>Chromadorea</taxon>
        <taxon>Rhabditida</taxon>
        <taxon>Rhabditina</taxon>
        <taxon>Rhabditomorpha</taxon>
        <taxon>Strongyloidea</taxon>
        <taxon>Metastrongylidae</taxon>
        <taxon>Parelaphostrongylus</taxon>
    </lineage>
</organism>
<keyword evidence="1" id="KW-0646">Protease inhibitor</keyword>
<feature type="signal peptide" evidence="4">
    <location>
        <begin position="1"/>
        <end position="16"/>
    </location>
</feature>
<dbReference type="InterPro" id="IPR000742">
    <property type="entry name" value="EGF"/>
</dbReference>
<accession>A0AAD5NA38</accession>
<dbReference type="Proteomes" id="UP001196413">
    <property type="component" value="Unassembled WGS sequence"/>
</dbReference>
<keyword evidence="2" id="KW-0245">EGF-like domain</keyword>
<dbReference type="InterPro" id="IPR005018">
    <property type="entry name" value="DOMON_domain"/>
</dbReference>
<evidence type="ECO:0000259" key="6">
    <source>
        <dbReference type="PROSITE" id="PS50836"/>
    </source>
</evidence>
<dbReference type="Pfam" id="PF01826">
    <property type="entry name" value="TIL"/>
    <property type="match status" value="3"/>
</dbReference>
<evidence type="ECO:0000313" key="7">
    <source>
        <dbReference type="EMBL" id="KAJ1363544.1"/>
    </source>
</evidence>
<dbReference type="PROSITE" id="PS50836">
    <property type="entry name" value="DOMON"/>
    <property type="match status" value="1"/>
</dbReference>
<name>A0AAD5NA38_PARTN</name>
<comment type="caution">
    <text evidence="7">The sequence shown here is derived from an EMBL/GenBank/DDBJ whole genome shotgun (WGS) entry which is preliminary data.</text>
</comment>
<keyword evidence="8" id="KW-1185">Reference proteome</keyword>
<feature type="domain" description="EGF-like" evidence="5">
    <location>
        <begin position="178"/>
        <end position="217"/>
    </location>
</feature>
<dbReference type="CDD" id="cd19941">
    <property type="entry name" value="TIL"/>
    <property type="match status" value="3"/>
</dbReference>
<gene>
    <name evidence="7" type="ORF">KIN20_023435</name>
</gene>
<feature type="region of interest" description="Disordered" evidence="3">
    <location>
        <begin position="322"/>
        <end position="345"/>
    </location>
</feature>
<dbReference type="InterPro" id="IPR036084">
    <property type="entry name" value="Ser_inhib-like_sf"/>
</dbReference>